<dbReference type="GO" id="GO:0008270">
    <property type="term" value="F:zinc ion binding"/>
    <property type="evidence" value="ECO:0007669"/>
    <property type="project" value="UniProtKB-KW"/>
</dbReference>
<feature type="compositionally biased region" description="Low complexity" evidence="5">
    <location>
        <begin position="93"/>
        <end position="109"/>
    </location>
</feature>
<organism evidence="7 8">
    <name type="scientific">Plasmodium yoelii yoelii</name>
    <dbReference type="NCBI Taxonomy" id="73239"/>
    <lineage>
        <taxon>Eukaryota</taxon>
        <taxon>Sar</taxon>
        <taxon>Alveolata</taxon>
        <taxon>Apicomplexa</taxon>
        <taxon>Aconoidasida</taxon>
        <taxon>Haemosporida</taxon>
        <taxon>Plasmodiidae</taxon>
        <taxon>Plasmodium</taxon>
        <taxon>Plasmodium (Vinckeia)</taxon>
    </lineage>
</organism>
<dbReference type="GO" id="GO:0003676">
    <property type="term" value="F:nucleic acid binding"/>
    <property type="evidence" value="ECO:0007669"/>
    <property type="project" value="InterPro"/>
</dbReference>
<dbReference type="GO" id="GO:0006351">
    <property type="term" value="P:DNA-templated transcription"/>
    <property type="evidence" value="ECO:0007669"/>
    <property type="project" value="InterPro"/>
</dbReference>
<evidence type="ECO:0000256" key="3">
    <source>
        <dbReference type="ARBA" id="ARBA00022833"/>
    </source>
</evidence>
<name>A0AAE9WPD6_PLAYO</name>
<feature type="region of interest" description="Disordered" evidence="5">
    <location>
        <begin position="1"/>
        <end position="134"/>
    </location>
</feature>
<feature type="compositionally biased region" description="Basic and acidic residues" evidence="5">
    <location>
        <begin position="59"/>
        <end position="91"/>
    </location>
</feature>
<evidence type="ECO:0000313" key="8">
    <source>
        <dbReference type="Proteomes" id="UP001054126"/>
    </source>
</evidence>
<protein>
    <submittedName>
        <fullName evidence="7">Transcription factor</fullName>
    </submittedName>
</protein>
<evidence type="ECO:0000256" key="4">
    <source>
        <dbReference type="PROSITE-ProRule" id="PRU00472"/>
    </source>
</evidence>
<evidence type="ECO:0000256" key="2">
    <source>
        <dbReference type="ARBA" id="ARBA00022771"/>
    </source>
</evidence>
<accession>A0AAE9WPD6</accession>
<evidence type="ECO:0000313" key="7">
    <source>
        <dbReference type="EMBL" id="WBY57798.1"/>
    </source>
</evidence>
<dbReference type="Gene3D" id="2.20.25.10">
    <property type="match status" value="1"/>
</dbReference>
<dbReference type="Pfam" id="PF01096">
    <property type="entry name" value="Zn_ribbon_TFIIS"/>
    <property type="match status" value="1"/>
</dbReference>
<keyword evidence="3" id="KW-0862">Zinc</keyword>
<dbReference type="InterPro" id="IPR001222">
    <property type="entry name" value="Znf_TFIIS"/>
</dbReference>
<proteinExistence type="predicted"/>
<evidence type="ECO:0000259" key="6">
    <source>
        <dbReference type="PROSITE" id="PS51133"/>
    </source>
</evidence>
<dbReference type="InterPro" id="IPR034004">
    <property type="entry name" value="Zn_ribbon_RPA12_C"/>
</dbReference>
<evidence type="ECO:0000256" key="5">
    <source>
        <dbReference type="SAM" id="MobiDB-lite"/>
    </source>
</evidence>
<dbReference type="AlphaFoldDB" id="A0AAE9WPD6"/>
<keyword evidence="2 4" id="KW-0863">Zinc-finger</keyword>
<feature type="compositionally biased region" description="Basic and acidic residues" evidence="5">
    <location>
        <begin position="16"/>
        <end position="29"/>
    </location>
</feature>
<feature type="domain" description="TFIIS-type" evidence="6">
    <location>
        <begin position="340"/>
        <end position="380"/>
    </location>
</feature>
<dbReference type="Proteomes" id="UP001054126">
    <property type="component" value="Chromosome 10"/>
</dbReference>
<keyword evidence="1" id="KW-0479">Metal-binding</keyword>
<dbReference type="SUPFAM" id="SSF57783">
    <property type="entry name" value="Zinc beta-ribbon"/>
    <property type="match status" value="1"/>
</dbReference>
<dbReference type="PROSITE" id="PS51133">
    <property type="entry name" value="ZF_TFIIS_2"/>
    <property type="match status" value="1"/>
</dbReference>
<gene>
    <name evidence="7" type="ORF">Py17XNL_001002120</name>
</gene>
<dbReference type="EMBL" id="CP115534">
    <property type="protein sequence ID" value="WBY57798.1"/>
    <property type="molecule type" value="Genomic_DNA"/>
</dbReference>
<reference evidence="7" key="1">
    <citation type="submission" date="2023-01" db="EMBL/GenBank/DDBJ databases">
        <title>Long-Read Genome Assembly and Gene Model Annotations for the Rodent Malaria Parasite Plasmodium yoelii 17XNL.</title>
        <authorList>
            <person name="Mitchell G.J."/>
            <person name="Sebastian A."/>
            <person name="Albert I."/>
            <person name="Lindner S.E."/>
        </authorList>
    </citation>
    <scope>NUCLEOTIDE SEQUENCE</scope>
    <source>
        <strain evidence="7">17XNL clone 1.1</strain>
    </source>
</reference>
<dbReference type="CDD" id="cd10507">
    <property type="entry name" value="Zn-ribbon_RPA12"/>
    <property type="match status" value="1"/>
</dbReference>
<dbReference type="SMART" id="SM00440">
    <property type="entry name" value="ZnF_C2C2"/>
    <property type="match status" value="1"/>
</dbReference>
<evidence type="ECO:0000256" key="1">
    <source>
        <dbReference type="ARBA" id="ARBA00022723"/>
    </source>
</evidence>
<sequence length="383" mass="45767">MTSETEKRSKMKKKHKTDDDLNQNKETKENTNNYNDKYEEESENSEKGANNSLSPLIYAHDKFESESESKQSNKKERIKKDKSNIVKRETSDYLDNSNSSSYEGNNSSNKMDDKKKKEKKKMVEEKSKKKEKTREKYIKEEKNAIFEKNKEKKIKENKNFNFNIDNVTTEDMLNYFIDHYNNEISIEHDELCQILTGKKYFDIERLTKNSADIIHQSLMIKSIQKEKEQFCKHCGYIFNYDDYNYLFIKRFNMSKINYDDNNPVLCENTIKCMYCGYIIEDLDINENINYNTNNYIELHSYREKYLFDNNKKTYWQNKIATFDKNVELFKEGENGAYNITYEKCTDCDHDFLYFVNIQTRSADEGSTIIYYCPNCKKQTTVNN</sequence>
<feature type="compositionally biased region" description="Basic and acidic residues" evidence="5">
    <location>
        <begin position="110"/>
        <end position="134"/>
    </location>
</feature>